<sequence>MMGFVRLAEGIFEGFGWKDVKNIDLPAITKKDKKPGDPAALGILYFRY</sequence>
<dbReference type="EMBL" id="ABLK01000445">
    <property type="protein sequence ID" value="EDT37512.1"/>
    <property type="molecule type" value="Genomic_DNA"/>
</dbReference>
<evidence type="ECO:0000313" key="1">
    <source>
        <dbReference type="EMBL" id="EDT37512.1"/>
    </source>
</evidence>
<dbReference type="PATRIC" id="fig|396597.7.peg.645"/>
<reference evidence="1 2" key="1">
    <citation type="submission" date="2008-03" db="EMBL/GenBank/DDBJ databases">
        <title>Sequencing of the draft genome and assembly of Burkholderia ambifaria MEX-5.</title>
        <authorList>
            <consortium name="US DOE Joint Genome Institute (JGI-PGF)"/>
            <person name="Copeland A."/>
            <person name="Lucas S."/>
            <person name="Lapidus A."/>
            <person name="Glavina del Rio T."/>
            <person name="Dalin E."/>
            <person name="Tice H."/>
            <person name="Bruce D."/>
            <person name="Goodwin L."/>
            <person name="Pitluck S."/>
            <person name="Larimer F."/>
            <person name="Land M.L."/>
            <person name="Hauser L."/>
            <person name="Tiedje J."/>
            <person name="Richardson P."/>
        </authorList>
    </citation>
    <scope>NUCLEOTIDE SEQUENCE [LARGE SCALE GENOMIC DNA]</scope>
    <source>
        <strain evidence="1 2">MEX-5</strain>
    </source>
</reference>
<proteinExistence type="predicted"/>
<evidence type="ECO:0000313" key="2">
    <source>
        <dbReference type="Proteomes" id="UP000004814"/>
    </source>
</evidence>
<name>B1TFZ1_9BURK</name>
<accession>B1TFZ1</accession>
<dbReference type="AlphaFoldDB" id="B1TFZ1"/>
<dbReference type="Proteomes" id="UP000004814">
    <property type="component" value="Unassembled WGS sequence"/>
</dbReference>
<protein>
    <submittedName>
        <fullName evidence="1">Uncharacterized protein</fullName>
    </submittedName>
</protein>
<gene>
    <name evidence="1" type="ORF">BamMEX5DRAFT_6707</name>
</gene>
<organism evidence="1 2">
    <name type="scientific">Burkholderia ambifaria MEX-5</name>
    <dbReference type="NCBI Taxonomy" id="396597"/>
    <lineage>
        <taxon>Bacteria</taxon>
        <taxon>Pseudomonadati</taxon>
        <taxon>Pseudomonadota</taxon>
        <taxon>Betaproteobacteria</taxon>
        <taxon>Burkholderiales</taxon>
        <taxon>Burkholderiaceae</taxon>
        <taxon>Burkholderia</taxon>
        <taxon>Burkholderia cepacia complex</taxon>
    </lineage>
</organism>
<comment type="caution">
    <text evidence="1">The sequence shown here is derived from an EMBL/GenBank/DDBJ whole genome shotgun (WGS) entry which is preliminary data.</text>
</comment>